<dbReference type="PANTHER" id="PTHR42971">
    <property type="entry name" value="TRNA (CYTIDINE(34)-2'-O)-METHYLTRANSFERASE"/>
    <property type="match status" value="1"/>
</dbReference>
<dbReference type="Gene3D" id="3.40.1280.10">
    <property type="match status" value="1"/>
</dbReference>
<keyword evidence="4 6" id="KW-0949">S-adenosyl-L-methionine</keyword>
<dbReference type="EC" id="2.1.1.207" evidence="6"/>
<accession>A0ABV6SVT2</accession>
<dbReference type="PANTHER" id="PTHR42971:SF1">
    <property type="entry name" value="TRNA (CYTIDINE(34)-2'-O)-METHYLTRANSFERASE"/>
    <property type="match status" value="1"/>
</dbReference>
<dbReference type="Pfam" id="PF00588">
    <property type="entry name" value="SpoU_methylase"/>
    <property type="match status" value="1"/>
</dbReference>
<evidence type="ECO:0000256" key="4">
    <source>
        <dbReference type="ARBA" id="ARBA00022691"/>
    </source>
</evidence>
<gene>
    <name evidence="6" type="primary">trmL</name>
    <name evidence="8" type="ORF">ACFFFU_07255</name>
</gene>
<keyword evidence="5 6" id="KW-0819">tRNA processing</keyword>
<dbReference type="HAMAP" id="MF_01885">
    <property type="entry name" value="tRNA_methyltr_TrmL"/>
    <property type="match status" value="1"/>
</dbReference>
<proteinExistence type="inferred from homology"/>
<evidence type="ECO:0000256" key="1">
    <source>
        <dbReference type="ARBA" id="ARBA00022490"/>
    </source>
</evidence>
<dbReference type="Proteomes" id="UP001589898">
    <property type="component" value="Unassembled WGS sequence"/>
</dbReference>
<feature type="binding site" evidence="6">
    <location>
        <position position="130"/>
    </location>
    <ligand>
        <name>S-adenosyl-L-methionine</name>
        <dbReference type="ChEBI" id="CHEBI:59789"/>
    </ligand>
</feature>
<evidence type="ECO:0000256" key="2">
    <source>
        <dbReference type="ARBA" id="ARBA00022603"/>
    </source>
</evidence>
<evidence type="ECO:0000313" key="8">
    <source>
        <dbReference type="EMBL" id="MFC0717546.1"/>
    </source>
</evidence>
<dbReference type="CDD" id="cd18094">
    <property type="entry name" value="SpoU-like_TrmL"/>
    <property type="match status" value="1"/>
</dbReference>
<evidence type="ECO:0000259" key="7">
    <source>
        <dbReference type="Pfam" id="PF00588"/>
    </source>
</evidence>
<sequence length="154" mass="16884">MIDIILHQPEIPPNTGNVIRLCANTGARLHLVRPLGFDMEDRQLRRAGLDYHEYARVAVHDGLDAALAAIAPARLFALSARGQVRYDLPRYADGDAFLFGCETRGLPDAVLDTIPAGRRLRLPMRPGNRSLNLSNAVAVVAYEAWRQADFPGAG</sequence>
<comment type="subunit">
    <text evidence="6">Homodimer.</text>
</comment>
<keyword evidence="2 6" id="KW-0489">Methyltransferase</keyword>
<dbReference type="EMBL" id="JBHLTF010000028">
    <property type="protein sequence ID" value="MFC0717546.1"/>
    <property type="molecule type" value="Genomic_DNA"/>
</dbReference>
<evidence type="ECO:0000256" key="5">
    <source>
        <dbReference type="ARBA" id="ARBA00022694"/>
    </source>
</evidence>
<dbReference type="PIRSF" id="PIRSF029256">
    <property type="entry name" value="SpoU_TrmH_prd"/>
    <property type="match status" value="1"/>
</dbReference>
<reference evidence="8 9" key="1">
    <citation type="submission" date="2024-09" db="EMBL/GenBank/DDBJ databases">
        <authorList>
            <person name="Sun Q."/>
            <person name="Mori K."/>
        </authorList>
    </citation>
    <scope>NUCLEOTIDE SEQUENCE [LARGE SCALE GENOMIC DNA]</scope>
    <source>
        <strain evidence="8 9">KCTC 52403</strain>
    </source>
</reference>
<name>A0ABV6SVT2_9GAMM</name>
<comment type="similarity">
    <text evidence="6">Belongs to the class IV-like SAM-binding methyltransferase superfamily. RNA methyltransferase TrmH family. TrmL subfamily.</text>
</comment>
<protein>
    <recommendedName>
        <fullName evidence="6">tRNA (cytidine(34)-2'-O)-methyltransferase</fullName>
        <ecNumber evidence="6">2.1.1.207</ecNumber>
    </recommendedName>
    <alternativeName>
        <fullName evidence="6">tRNA (cytidine/uridine-2'-O-)-methyltransferase TrmL</fullName>
    </alternativeName>
</protein>
<feature type="binding site" evidence="6">
    <location>
        <position position="78"/>
    </location>
    <ligand>
        <name>S-adenosyl-L-methionine</name>
        <dbReference type="ChEBI" id="CHEBI:59789"/>
    </ligand>
</feature>
<comment type="function">
    <text evidence="6">Methylates the ribose at the nucleotide 34 wobble position in the two leucyl isoacceptors tRNA(Leu)(CmAA) and tRNA(Leu)(cmnm5UmAA). Catalyzes the methyl transfer from S-adenosyl-L-methionine to the 2'-OH of the wobble nucleotide.</text>
</comment>
<comment type="catalytic activity">
    <reaction evidence="6">
        <text>5-carboxymethylaminomethyluridine(34) in tRNA(Leu) + S-adenosyl-L-methionine = 5-carboxymethylaminomethyl-2'-O-methyluridine(34) in tRNA(Leu) + S-adenosyl-L-homocysteine + H(+)</text>
        <dbReference type="Rhea" id="RHEA:43088"/>
        <dbReference type="Rhea" id="RHEA-COMP:10333"/>
        <dbReference type="Rhea" id="RHEA-COMP:10334"/>
        <dbReference type="ChEBI" id="CHEBI:15378"/>
        <dbReference type="ChEBI" id="CHEBI:57856"/>
        <dbReference type="ChEBI" id="CHEBI:59789"/>
        <dbReference type="ChEBI" id="CHEBI:74508"/>
        <dbReference type="ChEBI" id="CHEBI:74511"/>
        <dbReference type="EC" id="2.1.1.207"/>
    </reaction>
</comment>
<organism evidence="8 9">
    <name type="scientific">Luteimonas padinae</name>
    <dbReference type="NCBI Taxonomy" id="1714359"/>
    <lineage>
        <taxon>Bacteria</taxon>
        <taxon>Pseudomonadati</taxon>
        <taxon>Pseudomonadota</taxon>
        <taxon>Gammaproteobacteria</taxon>
        <taxon>Lysobacterales</taxon>
        <taxon>Lysobacteraceae</taxon>
        <taxon>Luteimonas</taxon>
    </lineage>
</organism>
<dbReference type="InterPro" id="IPR029026">
    <property type="entry name" value="tRNA_m1G_MTases_N"/>
</dbReference>
<dbReference type="RefSeq" id="WP_189498026.1">
    <property type="nucleotide sequence ID" value="NZ_BMZT01000008.1"/>
</dbReference>
<dbReference type="InterPro" id="IPR029028">
    <property type="entry name" value="Alpha/beta_knot_MTases"/>
</dbReference>
<feature type="binding site" evidence="6">
    <location>
        <position position="122"/>
    </location>
    <ligand>
        <name>S-adenosyl-L-methionine</name>
        <dbReference type="ChEBI" id="CHEBI:59789"/>
    </ligand>
</feature>
<dbReference type="SUPFAM" id="SSF75217">
    <property type="entry name" value="alpha/beta knot"/>
    <property type="match status" value="1"/>
</dbReference>
<comment type="subcellular location">
    <subcellularLocation>
        <location evidence="6">Cytoplasm</location>
    </subcellularLocation>
</comment>
<feature type="domain" description="tRNA/rRNA methyltransferase SpoU type" evidence="7">
    <location>
        <begin position="3"/>
        <end position="142"/>
    </location>
</feature>
<keyword evidence="1 6" id="KW-0963">Cytoplasm</keyword>
<comment type="caution">
    <text evidence="8">The sequence shown here is derived from an EMBL/GenBank/DDBJ whole genome shotgun (WGS) entry which is preliminary data.</text>
</comment>
<keyword evidence="9" id="KW-1185">Reference proteome</keyword>
<dbReference type="InterPro" id="IPR001537">
    <property type="entry name" value="SpoU_MeTrfase"/>
</dbReference>
<feature type="binding site" evidence="6">
    <location>
        <position position="100"/>
    </location>
    <ligand>
        <name>S-adenosyl-L-methionine</name>
        <dbReference type="ChEBI" id="CHEBI:59789"/>
    </ligand>
</feature>
<evidence type="ECO:0000256" key="6">
    <source>
        <dbReference type="HAMAP-Rule" id="MF_01885"/>
    </source>
</evidence>
<keyword evidence="3 6" id="KW-0808">Transferase</keyword>
<evidence type="ECO:0000313" key="9">
    <source>
        <dbReference type="Proteomes" id="UP001589898"/>
    </source>
</evidence>
<evidence type="ECO:0000256" key="3">
    <source>
        <dbReference type="ARBA" id="ARBA00022679"/>
    </source>
</evidence>
<comment type="catalytic activity">
    <reaction evidence="6">
        <text>cytidine(34) in tRNA + S-adenosyl-L-methionine = 2'-O-methylcytidine(34) in tRNA + S-adenosyl-L-homocysteine + H(+)</text>
        <dbReference type="Rhea" id="RHEA:43084"/>
        <dbReference type="Rhea" id="RHEA-COMP:10331"/>
        <dbReference type="Rhea" id="RHEA-COMP:10332"/>
        <dbReference type="ChEBI" id="CHEBI:15378"/>
        <dbReference type="ChEBI" id="CHEBI:57856"/>
        <dbReference type="ChEBI" id="CHEBI:59789"/>
        <dbReference type="ChEBI" id="CHEBI:74495"/>
        <dbReference type="ChEBI" id="CHEBI:82748"/>
        <dbReference type="EC" id="2.1.1.207"/>
    </reaction>
</comment>
<dbReference type="InterPro" id="IPR016914">
    <property type="entry name" value="TrmL"/>
</dbReference>